<sequence>RFLTATKTGFCFQAQPVPAVRLALLRSGFRYQVQPIQRHRWRLCQGLCTSCSSSHHRGHSEQGVFKLIPFVNLETTMHPTRRRYPTRMTTSTESPSQSKGLSKADRNVDVNRCEEDHGDGKDADESTEDESTEEEEEEEEEEEREDVESEKDMPPLADWGGRGWKGGKGSGKGGGMGEEAHGMDKCCSTCRKPNIYARGMCSRCYQSARNKQKKVAHAAPSTDHPRPSKRANQQDNVEDATKDVPMGENDNTVPRASEIGPLTTIEKENIAKRKNKAKRTSTKKAHVTGMTKWHHFRQFEPLPPYQRRQTEISECIIDGDVGIANLSRFLEWIANGSPGMEYAKKKKHVTLKVFEKVHAALQQEFVSQLITCGTITPKHEKPKLMNNIHYLAVYREIEWNLKDARHKRGVDPQKHTHMRTMSYEQLLELYRKLLNSPSAAAARDYGMFTYSTVSLSRSNEVRGVGLTDFVAPRLYGGVGPCPYWVVPCVVREAKNLKEGDITYTGSGRHSNPIACFHGAAGRYLLIRFGKGWAGAMGQVFPDPEENPEEFTNLSMWPGFANGDSICYTQMARNLKSHLADCNIEIETVERMGHWLHTALLQSYLKFFPVDGLLGAGLWPNAAQKQFDHFWDPRFFPNVSDIVQALAPWIATLKEIVRGMGAAATPSMRSIPEVCKYFVTVAIQDALELAEDTPNNPVHAMLLNNATFENLLQQYKIDKQEGKWDSFKPLDLKAEVQQMRHDQSRLLQMVEKNTHSNLMHISSIEDTHITSDMLTPWRVVRVEEGLCGELC</sequence>
<dbReference type="InterPro" id="IPR038279">
    <property type="entry name" value="Ndc10_dom2_sf"/>
</dbReference>
<dbReference type="AlphaFoldDB" id="A0AAE0G2E5"/>
<feature type="non-terminal residue" evidence="2">
    <location>
        <position position="1"/>
    </location>
</feature>
<comment type="caution">
    <text evidence="2">The sequence shown here is derived from an EMBL/GenBank/DDBJ whole genome shotgun (WGS) entry which is preliminary data.</text>
</comment>
<feature type="compositionally biased region" description="Acidic residues" evidence="1">
    <location>
        <begin position="125"/>
        <end position="149"/>
    </location>
</feature>
<dbReference type="GO" id="GO:0003677">
    <property type="term" value="F:DNA binding"/>
    <property type="evidence" value="ECO:0007669"/>
    <property type="project" value="InterPro"/>
</dbReference>
<feature type="region of interest" description="Disordered" evidence="1">
    <location>
        <begin position="212"/>
        <end position="256"/>
    </location>
</feature>
<evidence type="ECO:0000313" key="2">
    <source>
        <dbReference type="EMBL" id="KAK3269925.1"/>
    </source>
</evidence>
<dbReference type="Gene3D" id="1.10.443.20">
    <property type="entry name" value="Centromere DNA-binding protein complex CBF3 subunit, domain 2"/>
    <property type="match status" value="1"/>
</dbReference>
<accession>A0AAE0G2E5</accession>
<evidence type="ECO:0000313" key="3">
    <source>
        <dbReference type="Proteomes" id="UP001190700"/>
    </source>
</evidence>
<keyword evidence="3" id="KW-1185">Reference proteome</keyword>
<gene>
    <name evidence="2" type="ORF">CYMTET_21649</name>
</gene>
<evidence type="ECO:0000256" key="1">
    <source>
        <dbReference type="SAM" id="MobiDB-lite"/>
    </source>
</evidence>
<dbReference type="Proteomes" id="UP001190700">
    <property type="component" value="Unassembled WGS sequence"/>
</dbReference>
<feature type="compositionally biased region" description="Gly residues" evidence="1">
    <location>
        <begin position="160"/>
        <end position="177"/>
    </location>
</feature>
<reference evidence="2 3" key="1">
    <citation type="journal article" date="2015" name="Genome Biol. Evol.">
        <title>Comparative Genomics of a Bacterivorous Green Alga Reveals Evolutionary Causalities and Consequences of Phago-Mixotrophic Mode of Nutrition.</title>
        <authorList>
            <person name="Burns J.A."/>
            <person name="Paasch A."/>
            <person name="Narechania A."/>
            <person name="Kim E."/>
        </authorList>
    </citation>
    <scope>NUCLEOTIDE SEQUENCE [LARGE SCALE GENOMIC DNA]</scope>
    <source>
        <strain evidence="2 3">PLY_AMNH</strain>
    </source>
</reference>
<proteinExistence type="predicted"/>
<feature type="region of interest" description="Disordered" evidence="1">
    <location>
        <begin position="76"/>
        <end position="179"/>
    </location>
</feature>
<protein>
    <submittedName>
        <fullName evidence="2">Uncharacterized protein</fullName>
    </submittedName>
</protein>
<feature type="compositionally biased region" description="Basic and acidic residues" evidence="1">
    <location>
        <begin position="102"/>
        <end position="124"/>
    </location>
</feature>
<name>A0AAE0G2E5_9CHLO</name>
<dbReference type="EMBL" id="LGRX02010668">
    <property type="protein sequence ID" value="KAK3269925.1"/>
    <property type="molecule type" value="Genomic_DNA"/>
</dbReference>
<organism evidence="2 3">
    <name type="scientific">Cymbomonas tetramitiformis</name>
    <dbReference type="NCBI Taxonomy" id="36881"/>
    <lineage>
        <taxon>Eukaryota</taxon>
        <taxon>Viridiplantae</taxon>
        <taxon>Chlorophyta</taxon>
        <taxon>Pyramimonadophyceae</taxon>
        <taxon>Pyramimonadales</taxon>
        <taxon>Pyramimonadaceae</taxon>
        <taxon>Cymbomonas</taxon>
    </lineage>
</organism>